<proteinExistence type="predicted"/>
<evidence type="ECO:0000313" key="2">
    <source>
        <dbReference type="Proteomes" id="UP000828251"/>
    </source>
</evidence>
<dbReference type="AlphaFoldDB" id="A0A9D3USL3"/>
<reference evidence="1 2" key="1">
    <citation type="journal article" date="2021" name="Plant Biotechnol. J.">
        <title>Multi-omics assisted identification of the key and species-specific regulatory components of drought-tolerant mechanisms in Gossypium stocksii.</title>
        <authorList>
            <person name="Yu D."/>
            <person name="Ke L."/>
            <person name="Zhang D."/>
            <person name="Wu Y."/>
            <person name="Sun Y."/>
            <person name="Mei J."/>
            <person name="Sun J."/>
            <person name="Sun Y."/>
        </authorList>
    </citation>
    <scope>NUCLEOTIDE SEQUENCE [LARGE SCALE GENOMIC DNA]</scope>
    <source>
        <strain evidence="2">cv. E1</strain>
        <tissue evidence="1">Leaf</tissue>
    </source>
</reference>
<name>A0A9D3USL3_9ROSI</name>
<organism evidence="1 2">
    <name type="scientific">Gossypium stocksii</name>
    <dbReference type="NCBI Taxonomy" id="47602"/>
    <lineage>
        <taxon>Eukaryota</taxon>
        <taxon>Viridiplantae</taxon>
        <taxon>Streptophyta</taxon>
        <taxon>Embryophyta</taxon>
        <taxon>Tracheophyta</taxon>
        <taxon>Spermatophyta</taxon>
        <taxon>Magnoliopsida</taxon>
        <taxon>eudicotyledons</taxon>
        <taxon>Gunneridae</taxon>
        <taxon>Pentapetalae</taxon>
        <taxon>rosids</taxon>
        <taxon>malvids</taxon>
        <taxon>Malvales</taxon>
        <taxon>Malvaceae</taxon>
        <taxon>Malvoideae</taxon>
        <taxon>Gossypium</taxon>
    </lineage>
</organism>
<gene>
    <name evidence="1" type="ORF">J1N35_034722</name>
</gene>
<evidence type="ECO:0000313" key="1">
    <source>
        <dbReference type="EMBL" id="KAH1056657.1"/>
    </source>
</evidence>
<sequence length="54" mass="6215">MANDRVLEAFMHNLAKPPITEIRGCLQEVRFLQASRMLEGCKFDPRLISALVER</sequence>
<comment type="caution">
    <text evidence="1">The sequence shown here is derived from an EMBL/GenBank/DDBJ whole genome shotgun (WGS) entry which is preliminary data.</text>
</comment>
<protein>
    <submittedName>
        <fullName evidence="1">Uncharacterized protein</fullName>
    </submittedName>
</protein>
<dbReference type="EMBL" id="JAIQCV010000010">
    <property type="protein sequence ID" value="KAH1056657.1"/>
    <property type="molecule type" value="Genomic_DNA"/>
</dbReference>
<dbReference type="Proteomes" id="UP000828251">
    <property type="component" value="Unassembled WGS sequence"/>
</dbReference>
<accession>A0A9D3USL3</accession>
<dbReference type="OrthoDB" id="10362541at2759"/>
<keyword evidence="2" id="KW-1185">Reference proteome</keyword>